<dbReference type="AlphaFoldDB" id="A0A0H0XLZ6"/>
<organism evidence="2 3">
    <name type="scientific">Aurantiacibacter marinus</name>
    <dbReference type="NCBI Taxonomy" id="874156"/>
    <lineage>
        <taxon>Bacteria</taxon>
        <taxon>Pseudomonadati</taxon>
        <taxon>Pseudomonadota</taxon>
        <taxon>Alphaproteobacteria</taxon>
        <taxon>Sphingomonadales</taxon>
        <taxon>Erythrobacteraceae</taxon>
        <taxon>Aurantiacibacter</taxon>
    </lineage>
</organism>
<protein>
    <recommendedName>
        <fullName evidence="1">ThuA-like domain-containing protein</fullName>
    </recommendedName>
</protein>
<comment type="caution">
    <text evidence="2">The sequence shown here is derived from an EMBL/GenBank/DDBJ whole genome shotgun (WGS) entry which is preliminary data.</text>
</comment>
<feature type="domain" description="ThuA-like" evidence="1">
    <location>
        <begin position="2"/>
        <end position="223"/>
    </location>
</feature>
<dbReference type="SUPFAM" id="SSF52317">
    <property type="entry name" value="Class I glutamine amidotransferase-like"/>
    <property type="match status" value="1"/>
</dbReference>
<sequence>MLVYSRTSGWRHDSIAASWAAIAEIAQARGWSVTFTEDHAWFDAERLEQFDAVVFALSSGNTLPPAQQSAFRSFIEEGGGFVGLHSAGDGSVTWDWYARELIGARFIGHPLNPGVRSGTILVEDATHPATADLPSPWYRHDEWYSFDASVRGRFHVLAAVDEDSYVQGYWNDGTDLTMGDDHPIVWNRCIGNGRSFYSALGHTEESYAEDGVRSMIEGGISWAMGDGDCPHTD</sequence>
<dbReference type="EMBL" id="LBHU01000004">
    <property type="protein sequence ID" value="KLI63041.1"/>
    <property type="molecule type" value="Genomic_DNA"/>
</dbReference>
<accession>A0A0H0XLZ6</accession>
<proteinExistence type="predicted"/>
<evidence type="ECO:0000313" key="3">
    <source>
        <dbReference type="Proteomes" id="UP000053455"/>
    </source>
</evidence>
<gene>
    <name evidence="2" type="ORF">AAV99_12785</name>
</gene>
<dbReference type="Proteomes" id="UP000053455">
    <property type="component" value="Unassembled WGS sequence"/>
</dbReference>
<name>A0A0H0XLZ6_9SPHN</name>
<reference evidence="2 3" key="1">
    <citation type="submission" date="2015-04" db="EMBL/GenBank/DDBJ databases">
        <title>The draft genome sequence of Erythrobacter marinus HWDM-33.</title>
        <authorList>
            <person name="Zhuang L."/>
            <person name="Liu Y."/>
            <person name="Shao Z."/>
        </authorList>
    </citation>
    <scope>NUCLEOTIDE SEQUENCE [LARGE SCALE GENOMIC DNA]</scope>
    <source>
        <strain evidence="2 3">HWDM-33</strain>
    </source>
</reference>
<evidence type="ECO:0000259" key="1">
    <source>
        <dbReference type="Pfam" id="PF06283"/>
    </source>
</evidence>
<dbReference type="PATRIC" id="fig|874156.12.peg.2632"/>
<dbReference type="Pfam" id="PF06283">
    <property type="entry name" value="ThuA"/>
    <property type="match status" value="1"/>
</dbReference>
<dbReference type="PANTHER" id="PTHR40469">
    <property type="entry name" value="SECRETED GLYCOSYL HYDROLASE"/>
    <property type="match status" value="1"/>
</dbReference>
<dbReference type="InterPro" id="IPR029010">
    <property type="entry name" value="ThuA-like"/>
</dbReference>
<dbReference type="PANTHER" id="PTHR40469:SF2">
    <property type="entry name" value="GALACTOSE-BINDING DOMAIN-LIKE SUPERFAMILY PROTEIN"/>
    <property type="match status" value="1"/>
</dbReference>
<dbReference type="InterPro" id="IPR029062">
    <property type="entry name" value="Class_I_gatase-like"/>
</dbReference>
<dbReference type="STRING" id="874156.GCA_001021555_02640"/>
<keyword evidence="3" id="KW-1185">Reference proteome</keyword>
<evidence type="ECO:0000313" key="2">
    <source>
        <dbReference type="EMBL" id="KLI63041.1"/>
    </source>
</evidence>
<dbReference type="Gene3D" id="3.40.50.880">
    <property type="match status" value="1"/>
</dbReference>